<name>A0A0P7UGS5_SCLFO</name>
<dbReference type="PANTHER" id="PTHR45972">
    <property type="entry name" value="BTB_2 DOMAIN-CONTAINING PROTEIN"/>
    <property type="match status" value="1"/>
</dbReference>
<keyword evidence="1" id="KW-0880">Kelch repeat</keyword>
<reference evidence="4 5" key="1">
    <citation type="submission" date="2015-08" db="EMBL/GenBank/DDBJ databases">
        <title>The genome of the Asian arowana (Scleropages formosus).</title>
        <authorList>
            <person name="Tan M.H."/>
            <person name="Gan H.M."/>
            <person name="Croft L.J."/>
            <person name="Austin C.M."/>
        </authorList>
    </citation>
    <scope>NUCLEOTIDE SEQUENCE [LARGE SCALE GENOMIC DNA]</scope>
    <source>
        <strain evidence="4">Aro1</strain>
    </source>
</reference>
<feature type="region of interest" description="Disordered" evidence="3">
    <location>
        <begin position="293"/>
        <end position="341"/>
    </location>
</feature>
<dbReference type="PANTHER" id="PTHR45972:SF1">
    <property type="entry name" value="KELCH DOMAIN-CONTAINING PROTEIN 7A"/>
    <property type="match status" value="1"/>
</dbReference>
<accession>A0A0P7UGS5</accession>
<dbReference type="EMBL" id="JARO02002144">
    <property type="protein sequence ID" value="KPP73414.1"/>
    <property type="molecule type" value="Genomic_DNA"/>
</dbReference>
<feature type="compositionally biased region" description="Low complexity" evidence="3">
    <location>
        <begin position="323"/>
        <end position="340"/>
    </location>
</feature>
<dbReference type="SUPFAM" id="SSF117281">
    <property type="entry name" value="Kelch motif"/>
    <property type="match status" value="1"/>
</dbReference>
<dbReference type="SMART" id="SM00612">
    <property type="entry name" value="Kelch"/>
    <property type="match status" value="2"/>
</dbReference>
<organism evidence="4 5">
    <name type="scientific">Scleropages formosus</name>
    <name type="common">Asian bonytongue</name>
    <name type="synonym">Osteoglossum formosum</name>
    <dbReference type="NCBI Taxonomy" id="113540"/>
    <lineage>
        <taxon>Eukaryota</taxon>
        <taxon>Metazoa</taxon>
        <taxon>Chordata</taxon>
        <taxon>Craniata</taxon>
        <taxon>Vertebrata</taxon>
        <taxon>Euteleostomi</taxon>
        <taxon>Actinopterygii</taxon>
        <taxon>Neopterygii</taxon>
        <taxon>Teleostei</taxon>
        <taxon>Osteoglossocephala</taxon>
        <taxon>Osteoglossomorpha</taxon>
        <taxon>Osteoglossiformes</taxon>
        <taxon>Osteoglossidae</taxon>
        <taxon>Scleropages</taxon>
    </lineage>
</organism>
<dbReference type="InterPro" id="IPR015915">
    <property type="entry name" value="Kelch-typ_b-propeller"/>
</dbReference>
<feature type="region of interest" description="Disordered" evidence="3">
    <location>
        <begin position="355"/>
        <end position="377"/>
    </location>
</feature>
<evidence type="ECO:0000256" key="2">
    <source>
        <dbReference type="ARBA" id="ARBA00022737"/>
    </source>
</evidence>
<gene>
    <name evidence="4" type="ORF">Z043_107505</name>
</gene>
<dbReference type="InterPro" id="IPR052310">
    <property type="entry name" value="Kelch/BTB_domain_protein"/>
</dbReference>
<feature type="region of interest" description="Disordered" evidence="3">
    <location>
        <begin position="60"/>
        <end position="124"/>
    </location>
</feature>
<proteinExistence type="predicted"/>
<comment type="caution">
    <text evidence="4">The sequence shown here is derived from an EMBL/GenBank/DDBJ whole genome shotgun (WGS) entry which is preliminary data.</text>
</comment>
<dbReference type="Pfam" id="PF01344">
    <property type="entry name" value="Kelch_1"/>
    <property type="match status" value="2"/>
</dbReference>
<evidence type="ECO:0000256" key="3">
    <source>
        <dbReference type="SAM" id="MobiDB-lite"/>
    </source>
</evidence>
<evidence type="ECO:0000313" key="5">
    <source>
        <dbReference type="Proteomes" id="UP000034805"/>
    </source>
</evidence>
<protein>
    <submittedName>
        <fullName evidence="4">Kelch domain-containing protein 7A-like</fullName>
    </submittedName>
</protein>
<feature type="compositionally biased region" description="Polar residues" evidence="3">
    <location>
        <begin position="64"/>
        <end position="81"/>
    </location>
</feature>
<dbReference type="Proteomes" id="UP000034805">
    <property type="component" value="Unassembled WGS sequence"/>
</dbReference>
<dbReference type="AlphaFoldDB" id="A0A0P7UGS5"/>
<dbReference type="InterPro" id="IPR006652">
    <property type="entry name" value="Kelch_1"/>
</dbReference>
<sequence length="833" mass="92983">MQRNSDDKLCAEESQDLKMPIADLLGVQLDMQMLGKLTLSVATVLFVSWVYRFYSSRGRAAQTGPPSGSAGQASQPSNCATSPGLCRSRLAEVQPQSKAAPEGISENKLPGEHDSSPENTQGEVLLHKRPSTKNVIQTEPLTEYLGLHAKLEMENNDVCQDSAVEELTLSKETTMEQQEQKALIEEAAEEGIDKCEIGFTLSSHATDCILLSPDCSQQSPTERPRSPCLLRKLEPSTEVSRELRQDLGFSSFQSKAAVIVEDGDLLLECPGDRLVEVRGKIYDYFVESSSESISASERIPSPRPYRVTHDSRDSQNLQLTQVSRNGSRSSSGNESASASSPFTSPLIIQDLVFPSDSHEDFSPPTNRSPSPLSKPGLLRKDSYMHITENDDLQIPFWSPGTSTPANGTSWSRTSSSENAFSNQANCITESRLPSESAEPSLETVAGIKFLQMPLEGIGISELESLKGKLDLGNCMQALSLARKYRHATLEEASLKVMSDNYLQVLRDPELYGKLRAGDRAHIQKLRMRGKQYLLVADIDPQDWARTRSQTSNSDSSQTSSRLYYYNDYKDTWHTLSKLPREVVSKGCAMCTMDNYLFVAIGCEGSDRDIKPSRRVFCYNPMTSIWKEICPMNEARPQCKLVALQGYIYAIGGECLSTVERYDPRVDQWAFVAPLPNDTFAVAHRATACQGELFVLGGTLRYVLLRYSPLTNTWRQSLIVGSKERTTDMVSVRNFLYRFDISPSLGLSVYRYHTVARLWYECCSRRLPDCLAFQCTTLDNIIYCINRQFNMRFLADDVSPQFVAEDLNILSVAKGMLFPFVLALPDKDTLQTRV</sequence>
<keyword evidence="2" id="KW-0677">Repeat</keyword>
<dbReference type="Gene3D" id="2.120.10.80">
    <property type="entry name" value="Kelch-type beta propeller"/>
    <property type="match status" value="1"/>
</dbReference>
<dbReference type="STRING" id="113540.ENSSFOP00015009502"/>
<evidence type="ECO:0000256" key="1">
    <source>
        <dbReference type="ARBA" id="ARBA00022441"/>
    </source>
</evidence>
<evidence type="ECO:0000313" key="4">
    <source>
        <dbReference type="EMBL" id="KPP73414.1"/>
    </source>
</evidence>